<evidence type="ECO:0000256" key="3">
    <source>
        <dbReference type="SAM" id="SignalP"/>
    </source>
</evidence>
<dbReference type="PANTHER" id="PTHR39957">
    <property type="entry name" value="AT09846P1-RELATED"/>
    <property type="match status" value="1"/>
</dbReference>
<dbReference type="GO" id="GO:0005576">
    <property type="term" value="C:extracellular region"/>
    <property type="evidence" value="ECO:0007669"/>
    <property type="project" value="UniProtKB-SubCell"/>
</dbReference>
<dbReference type="OrthoDB" id="7901229at2759"/>
<dbReference type="PANTHER" id="PTHR39957:SF1">
    <property type="entry name" value="AT09846P1-RELATED"/>
    <property type="match status" value="1"/>
</dbReference>
<dbReference type="AlphaFoldDB" id="B4JCL8"/>
<keyword evidence="6" id="KW-1185">Reference proteome</keyword>
<reference evidence="5 6" key="1">
    <citation type="journal article" date="2007" name="Nature">
        <title>Evolution of genes and genomes on the Drosophila phylogeny.</title>
        <authorList>
            <consortium name="Drosophila 12 Genomes Consortium"/>
            <person name="Clark A.G."/>
            <person name="Eisen M.B."/>
            <person name="Smith D.R."/>
            <person name="Bergman C.M."/>
            <person name="Oliver B."/>
            <person name="Markow T.A."/>
            <person name="Kaufman T.C."/>
            <person name="Kellis M."/>
            <person name="Gelbart W."/>
            <person name="Iyer V.N."/>
            <person name="Pollard D.A."/>
            <person name="Sackton T.B."/>
            <person name="Larracuente A.M."/>
            <person name="Singh N.D."/>
            <person name="Abad J.P."/>
            <person name="Abt D.N."/>
            <person name="Adryan B."/>
            <person name="Aguade M."/>
            <person name="Akashi H."/>
            <person name="Anderson W.W."/>
            <person name="Aquadro C.F."/>
            <person name="Ardell D.H."/>
            <person name="Arguello R."/>
            <person name="Artieri C.G."/>
            <person name="Barbash D.A."/>
            <person name="Barker D."/>
            <person name="Barsanti P."/>
            <person name="Batterham P."/>
            <person name="Batzoglou S."/>
            <person name="Begun D."/>
            <person name="Bhutkar A."/>
            <person name="Blanco E."/>
            <person name="Bosak S.A."/>
            <person name="Bradley R.K."/>
            <person name="Brand A.D."/>
            <person name="Brent M.R."/>
            <person name="Brooks A.N."/>
            <person name="Brown R.H."/>
            <person name="Butlin R.K."/>
            <person name="Caggese C."/>
            <person name="Calvi B.R."/>
            <person name="Bernardo de Carvalho A."/>
            <person name="Caspi A."/>
            <person name="Castrezana S."/>
            <person name="Celniker S.E."/>
            <person name="Chang J.L."/>
            <person name="Chapple C."/>
            <person name="Chatterji S."/>
            <person name="Chinwalla A."/>
            <person name="Civetta A."/>
            <person name="Clifton S.W."/>
            <person name="Comeron J.M."/>
            <person name="Costello J.C."/>
            <person name="Coyne J.A."/>
            <person name="Daub J."/>
            <person name="David R.G."/>
            <person name="Delcher A.L."/>
            <person name="Delehaunty K."/>
            <person name="Do C.B."/>
            <person name="Ebling H."/>
            <person name="Edwards K."/>
            <person name="Eickbush T."/>
            <person name="Evans J.D."/>
            <person name="Filipski A."/>
            <person name="Findeiss S."/>
            <person name="Freyhult E."/>
            <person name="Fulton L."/>
            <person name="Fulton R."/>
            <person name="Garcia A.C."/>
            <person name="Gardiner A."/>
            <person name="Garfield D.A."/>
            <person name="Garvin B.E."/>
            <person name="Gibson G."/>
            <person name="Gilbert D."/>
            <person name="Gnerre S."/>
            <person name="Godfrey J."/>
            <person name="Good R."/>
            <person name="Gotea V."/>
            <person name="Gravely B."/>
            <person name="Greenberg A.J."/>
            <person name="Griffiths-Jones S."/>
            <person name="Gross S."/>
            <person name="Guigo R."/>
            <person name="Gustafson E.A."/>
            <person name="Haerty W."/>
            <person name="Hahn M.W."/>
            <person name="Halligan D.L."/>
            <person name="Halpern A.L."/>
            <person name="Halter G.M."/>
            <person name="Han M.V."/>
            <person name="Heger A."/>
            <person name="Hillier L."/>
            <person name="Hinrichs A.S."/>
            <person name="Holmes I."/>
            <person name="Hoskins R.A."/>
            <person name="Hubisz M.J."/>
            <person name="Hultmark D."/>
            <person name="Huntley M.A."/>
            <person name="Jaffe D.B."/>
            <person name="Jagadeeshan S."/>
            <person name="Jeck W.R."/>
            <person name="Johnson J."/>
            <person name="Jones C.D."/>
            <person name="Jordan W.C."/>
            <person name="Karpen G.H."/>
            <person name="Kataoka E."/>
            <person name="Keightley P.D."/>
            <person name="Kheradpour P."/>
            <person name="Kirkness E.F."/>
            <person name="Koerich L.B."/>
            <person name="Kristiansen K."/>
            <person name="Kudrna D."/>
            <person name="Kulathinal R.J."/>
            <person name="Kumar S."/>
            <person name="Kwok R."/>
            <person name="Lander E."/>
            <person name="Langley C.H."/>
            <person name="Lapoint R."/>
            <person name="Lazzaro B.P."/>
            <person name="Lee S.J."/>
            <person name="Levesque L."/>
            <person name="Li R."/>
            <person name="Lin C.F."/>
            <person name="Lin M.F."/>
            <person name="Lindblad-Toh K."/>
            <person name="Llopart A."/>
            <person name="Long M."/>
            <person name="Low L."/>
            <person name="Lozovsky E."/>
            <person name="Lu J."/>
            <person name="Luo M."/>
            <person name="Machado C.A."/>
            <person name="Makalowski W."/>
            <person name="Marzo M."/>
            <person name="Matsuda M."/>
            <person name="Matzkin L."/>
            <person name="McAllister B."/>
            <person name="McBride C.S."/>
            <person name="McKernan B."/>
            <person name="McKernan K."/>
            <person name="Mendez-Lago M."/>
            <person name="Minx P."/>
            <person name="Mollenhauer M.U."/>
            <person name="Montooth K."/>
            <person name="Mount S.M."/>
            <person name="Mu X."/>
            <person name="Myers E."/>
            <person name="Negre B."/>
            <person name="Newfeld S."/>
            <person name="Nielsen R."/>
            <person name="Noor M.A."/>
            <person name="O'Grady P."/>
            <person name="Pachter L."/>
            <person name="Papaceit M."/>
            <person name="Parisi M.J."/>
            <person name="Parisi M."/>
            <person name="Parts L."/>
            <person name="Pedersen J.S."/>
            <person name="Pesole G."/>
            <person name="Phillippy A.M."/>
            <person name="Ponting C.P."/>
            <person name="Pop M."/>
            <person name="Porcelli D."/>
            <person name="Powell J.R."/>
            <person name="Prohaska S."/>
            <person name="Pruitt K."/>
            <person name="Puig M."/>
            <person name="Quesneville H."/>
            <person name="Ram K.R."/>
            <person name="Rand D."/>
            <person name="Rasmussen M.D."/>
            <person name="Reed L.K."/>
            <person name="Reenan R."/>
            <person name="Reily A."/>
            <person name="Remington K.A."/>
            <person name="Rieger T.T."/>
            <person name="Ritchie M.G."/>
            <person name="Robin C."/>
            <person name="Rogers Y.H."/>
            <person name="Rohde C."/>
            <person name="Rozas J."/>
            <person name="Rubenfield M.J."/>
            <person name="Ruiz A."/>
            <person name="Russo S."/>
            <person name="Salzberg S.L."/>
            <person name="Sanchez-Gracia A."/>
            <person name="Saranga D.J."/>
            <person name="Sato H."/>
            <person name="Schaeffer S.W."/>
            <person name="Schatz M.C."/>
            <person name="Schlenke T."/>
            <person name="Schwartz R."/>
            <person name="Segarra C."/>
            <person name="Singh R.S."/>
            <person name="Sirot L."/>
            <person name="Sirota M."/>
            <person name="Sisneros N.B."/>
            <person name="Smith C.D."/>
            <person name="Smith T.F."/>
            <person name="Spieth J."/>
            <person name="Stage D.E."/>
            <person name="Stark A."/>
            <person name="Stephan W."/>
            <person name="Strausberg R.L."/>
            <person name="Strempel S."/>
            <person name="Sturgill D."/>
            <person name="Sutton G."/>
            <person name="Sutton G.G."/>
            <person name="Tao W."/>
            <person name="Teichmann S."/>
            <person name="Tobari Y.N."/>
            <person name="Tomimura Y."/>
            <person name="Tsolas J.M."/>
            <person name="Valente V.L."/>
            <person name="Venter E."/>
            <person name="Venter J.C."/>
            <person name="Vicario S."/>
            <person name="Vieira F.G."/>
            <person name="Vilella A.J."/>
            <person name="Villasante A."/>
            <person name="Walenz B."/>
            <person name="Wang J."/>
            <person name="Wasserman M."/>
            <person name="Watts T."/>
            <person name="Wilson D."/>
            <person name="Wilson R.K."/>
            <person name="Wing R.A."/>
            <person name="Wolfner M.F."/>
            <person name="Wong A."/>
            <person name="Wong G.K."/>
            <person name="Wu C.I."/>
            <person name="Wu G."/>
            <person name="Yamamoto D."/>
            <person name="Yang H.P."/>
            <person name="Yang S.P."/>
            <person name="Yorke J.A."/>
            <person name="Yoshida K."/>
            <person name="Zdobnov E."/>
            <person name="Zhang P."/>
            <person name="Zhang Y."/>
            <person name="Zimin A.V."/>
            <person name="Baldwin J."/>
            <person name="Abdouelleil A."/>
            <person name="Abdulkadir J."/>
            <person name="Abebe A."/>
            <person name="Abera B."/>
            <person name="Abreu J."/>
            <person name="Acer S.C."/>
            <person name="Aftuck L."/>
            <person name="Alexander A."/>
            <person name="An P."/>
            <person name="Anderson E."/>
            <person name="Anderson S."/>
            <person name="Arachi H."/>
            <person name="Azer M."/>
            <person name="Bachantsang P."/>
            <person name="Barry A."/>
            <person name="Bayul T."/>
            <person name="Berlin A."/>
            <person name="Bessette D."/>
            <person name="Bloom T."/>
            <person name="Blye J."/>
            <person name="Boguslavskiy L."/>
            <person name="Bonnet C."/>
            <person name="Boukhgalter B."/>
            <person name="Bourzgui I."/>
            <person name="Brown A."/>
            <person name="Cahill P."/>
            <person name="Channer S."/>
            <person name="Cheshatsang Y."/>
            <person name="Chuda L."/>
            <person name="Citroen M."/>
            <person name="Collymore A."/>
            <person name="Cooke P."/>
            <person name="Costello M."/>
            <person name="D'Aco K."/>
            <person name="Daza R."/>
            <person name="De Haan G."/>
            <person name="DeGray S."/>
            <person name="DeMaso C."/>
            <person name="Dhargay N."/>
            <person name="Dooley K."/>
            <person name="Dooley E."/>
            <person name="Doricent M."/>
            <person name="Dorje P."/>
            <person name="Dorjee K."/>
            <person name="Dupes A."/>
            <person name="Elong R."/>
            <person name="Falk J."/>
            <person name="Farina A."/>
            <person name="Faro S."/>
            <person name="Ferguson D."/>
            <person name="Fisher S."/>
            <person name="Foley C.D."/>
            <person name="Franke A."/>
            <person name="Friedrich D."/>
            <person name="Gadbois L."/>
            <person name="Gearin G."/>
            <person name="Gearin C.R."/>
            <person name="Giannoukos G."/>
            <person name="Goode T."/>
            <person name="Graham J."/>
            <person name="Grandbois E."/>
            <person name="Grewal S."/>
            <person name="Gyaltsen K."/>
            <person name="Hafez N."/>
            <person name="Hagos B."/>
            <person name="Hall J."/>
            <person name="Henson C."/>
            <person name="Hollinger A."/>
            <person name="Honan T."/>
            <person name="Huard M.D."/>
            <person name="Hughes L."/>
            <person name="Hurhula B."/>
            <person name="Husby M.E."/>
            <person name="Kamat A."/>
            <person name="Kanga B."/>
            <person name="Kashin S."/>
            <person name="Khazanovich D."/>
            <person name="Kisner P."/>
            <person name="Lance K."/>
            <person name="Lara M."/>
            <person name="Lee W."/>
            <person name="Lennon N."/>
            <person name="Letendre F."/>
            <person name="LeVine R."/>
            <person name="Lipovsky A."/>
            <person name="Liu X."/>
            <person name="Liu J."/>
            <person name="Liu S."/>
            <person name="Lokyitsang T."/>
            <person name="Lokyitsang Y."/>
            <person name="Lubonja R."/>
            <person name="Lui A."/>
            <person name="MacDonald P."/>
            <person name="Magnisalis V."/>
            <person name="Maru K."/>
            <person name="Matthews C."/>
            <person name="McCusker W."/>
            <person name="McDonough S."/>
            <person name="Mehta T."/>
            <person name="Meldrim J."/>
            <person name="Meneus L."/>
            <person name="Mihai O."/>
            <person name="Mihalev A."/>
            <person name="Mihova T."/>
            <person name="Mittelman R."/>
            <person name="Mlenga V."/>
            <person name="Montmayeur A."/>
            <person name="Mulrain L."/>
            <person name="Navidi A."/>
            <person name="Naylor J."/>
            <person name="Negash T."/>
            <person name="Nguyen T."/>
            <person name="Nguyen N."/>
            <person name="Nicol R."/>
            <person name="Norbu C."/>
            <person name="Norbu N."/>
            <person name="Novod N."/>
            <person name="O'Neill B."/>
            <person name="Osman S."/>
            <person name="Markiewicz E."/>
            <person name="Oyono O.L."/>
            <person name="Patti C."/>
            <person name="Phunkhang P."/>
            <person name="Pierre F."/>
            <person name="Priest M."/>
            <person name="Raghuraman S."/>
            <person name="Rege F."/>
            <person name="Reyes R."/>
            <person name="Rise C."/>
            <person name="Rogov P."/>
            <person name="Ross K."/>
            <person name="Ryan E."/>
            <person name="Settipalli S."/>
            <person name="Shea T."/>
            <person name="Sherpa N."/>
            <person name="Shi L."/>
            <person name="Shih D."/>
            <person name="Sparrow T."/>
            <person name="Spaulding J."/>
            <person name="Stalker J."/>
            <person name="Stange-Thomann N."/>
            <person name="Stavropoulos S."/>
            <person name="Stone C."/>
            <person name="Strader C."/>
            <person name="Tesfaye S."/>
            <person name="Thomson T."/>
            <person name="Thoulutsang Y."/>
            <person name="Thoulutsang D."/>
            <person name="Topham K."/>
            <person name="Topping I."/>
            <person name="Tsamla T."/>
            <person name="Vassiliev H."/>
            <person name="Vo A."/>
            <person name="Wangchuk T."/>
            <person name="Wangdi T."/>
            <person name="Weiand M."/>
            <person name="Wilkinson J."/>
            <person name="Wilson A."/>
            <person name="Yadav S."/>
            <person name="Young G."/>
            <person name="Yu Q."/>
            <person name="Zembek L."/>
            <person name="Zhong D."/>
            <person name="Zimmer A."/>
            <person name="Zwirko Z."/>
            <person name="Jaffe D.B."/>
            <person name="Alvarez P."/>
            <person name="Brockman W."/>
            <person name="Butler J."/>
            <person name="Chin C."/>
            <person name="Gnerre S."/>
            <person name="Grabherr M."/>
            <person name="Kleber M."/>
            <person name="Mauceli E."/>
            <person name="MacCallum I."/>
        </authorList>
    </citation>
    <scope>NUCLEOTIDE SEQUENCE [LARGE SCALE GENOMIC DNA]</scope>
    <source>
        <strain evidence="6">Tucson 15287-2541.00</strain>
    </source>
</reference>
<proteinExistence type="predicted"/>
<evidence type="ECO:0000256" key="2">
    <source>
        <dbReference type="ARBA" id="ARBA00022525"/>
    </source>
</evidence>
<dbReference type="HOGENOM" id="CLU_170581_0_0_1"/>
<evidence type="ECO:0000313" key="5">
    <source>
        <dbReference type="EMBL" id="EDW04182.1"/>
    </source>
</evidence>
<dbReference type="InterPro" id="IPR053308">
    <property type="entry name" value="Vago-like"/>
</dbReference>
<sequence length="111" mass="11688">MRTVSLTICLLAAFLLSADVLAAVSRGNFKDAAHPGKCVINADTILSEGETKTDSNCQLISCHANGDASFSSCGVKGAPDPCKIGDKKYPKAEYPKCCINVLHCPDGDKEL</sequence>
<dbReference type="OMA" id="YPKCCIN"/>
<evidence type="ECO:0000256" key="1">
    <source>
        <dbReference type="ARBA" id="ARBA00004613"/>
    </source>
</evidence>
<dbReference type="PhylomeDB" id="B4JCL8"/>
<comment type="subcellular location">
    <subcellularLocation>
        <location evidence="1">Secreted</location>
    </subcellularLocation>
</comment>
<dbReference type="EMBL" id="CH916368">
    <property type="protein sequence ID" value="EDW04182.1"/>
    <property type="molecule type" value="Genomic_DNA"/>
</dbReference>
<feature type="domain" description="Single" evidence="4">
    <location>
        <begin position="38"/>
        <end position="104"/>
    </location>
</feature>
<protein>
    <submittedName>
        <fullName evidence="5">GH11662</fullName>
    </submittedName>
</protein>
<dbReference type="Proteomes" id="UP000001070">
    <property type="component" value="Unassembled WGS sequence"/>
</dbReference>
<dbReference type="KEGG" id="dgr:6562313"/>
<gene>
    <name evidence="5" type="primary">Dgri\GH11662</name>
    <name evidence="5" type="ORF">Dgri_GH11662</name>
</gene>
<dbReference type="Pfam" id="PF15430">
    <property type="entry name" value="SVWC"/>
    <property type="match status" value="1"/>
</dbReference>
<accession>B4JCL8</accession>
<dbReference type="eggNOG" id="ENOG502TCVJ">
    <property type="taxonomic scope" value="Eukaryota"/>
</dbReference>
<keyword evidence="3" id="KW-0732">Signal</keyword>
<organism evidence="6">
    <name type="scientific">Drosophila grimshawi</name>
    <name type="common">Hawaiian fruit fly</name>
    <name type="synonym">Idiomyia grimshawi</name>
    <dbReference type="NCBI Taxonomy" id="7222"/>
    <lineage>
        <taxon>Eukaryota</taxon>
        <taxon>Metazoa</taxon>
        <taxon>Ecdysozoa</taxon>
        <taxon>Arthropoda</taxon>
        <taxon>Hexapoda</taxon>
        <taxon>Insecta</taxon>
        <taxon>Pterygota</taxon>
        <taxon>Neoptera</taxon>
        <taxon>Endopterygota</taxon>
        <taxon>Diptera</taxon>
        <taxon>Brachycera</taxon>
        <taxon>Muscomorpha</taxon>
        <taxon>Ephydroidea</taxon>
        <taxon>Drosophilidae</taxon>
        <taxon>Drosophila</taxon>
        <taxon>Hawaiian Drosophila</taxon>
    </lineage>
</organism>
<feature type="signal peptide" evidence="3">
    <location>
        <begin position="1"/>
        <end position="22"/>
    </location>
</feature>
<dbReference type="SMART" id="SM01318">
    <property type="entry name" value="SVWC"/>
    <property type="match status" value="1"/>
</dbReference>
<evidence type="ECO:0000313" key="6">
    <source>
        <dbReference type="Proteomes" id="UP000001070"/>
    </source>
</evidence>
<dbReference type="InParanoid" id="B4JCL8"/>
<name>B4JCL8_DROGR</name>
<keyword evidence="2" id="KW-0964">Secreted</keyword>
<dbReference type="InterPro" id="IPR029277">
    <property type="entry name" value="SVWC_dom"/>
</dbReference>
<evidence type="ECO:0000259" key="4">
    <source>
        <dbReference type="SMART" id="SM01318"/>
    </source>
</evidence>
<feature type="chain" id="PRO_5002811848" evidence="3">
    <location>
        <begin position="23"/>
        <end position="111"/>
    </location>
</feature>